<dbReference type="Gene3D" id="3.30.470.20">
    <property type="entry name" value="ATP-grasp fold, B domain"/>
    <property type="match status" value="1"/>
</dbReference>
<accession>A0A3B0SRF1</accession>
<evidence type="ECO:0000259" key="1">
    <source>
        <dbReference type="Pfam" id="PF18603"/>
    </source>
</evidence>
<reference evidence="2" key="1">
    <citation type="submission" date="2018-06" db="EMBL/GenBank/DDBJ databases">
        <authorList>
            <person name="Zhirakovskaya E."/>
        </authorList>
    </citation>
    <scope>NUCLEOTIDE SEQUENCE</scope>
</reference>
<name>A0A3B0SRF1_9ZZZZ</name>
<dbReference type="Pfam" id="PF18603">
    <property type="entry name" value="LAL_C2"/>
    <property type="match status" value="1"/>
</dbReference>
<feature type="domain" description="L-amino acid ligase C-terminal" evidence="1">
    <location>
        <begin position="68"/>
        <end position="143"/>
    </location>
</feature>
<feature type="non-terminal residue" evidence="2">
    <location>
        <position position="1"/>
    </location>
</feature>
<gene>
    <name evidence="2" type="ORF">MNBD_ACTINO01-2105</name>
</gene>
<proteinExistence type="predicted"/>
<evidence type="ECO:0000313" key="2">
    <source>
        <dbReference type="EMBL" id="VAW08941.1"/>
    </source>
</evidence>
<dbReference type="AlphaFoldDB" id="A0A3B0SRF1"/>
<organism evidence="2">
    <name type="scientific">hydrothermal vent metagenome</name>
    <dbReference type="NCBI Taxonomy" id="652676"/>
    <lineage>
        <taxon>unclassified sequences</taxon>
        <taxon>metagenomes</taxon>
        <taxon>ecological metagenomes</taxon>
    </lineage>
</organism>
<sequence>GPVHAEVRIGPRGVAVIEVAARSIGGLCGRALTFGLLGESLESLILRSALGLPGKDLDIAAPATGVMMIPIPRAGTLVAIDGVEDALAVDGVTEFDQTIPNGRPVVPLPEGDRYLGFLFARGATPGNVETALRSAHRRLTISIDTDIDVARLMPRCDPE</sequence>
<protein>
    <recommendedName>
        <fullName evidence="1">L-amino acid ligase C-terminal domain-containing protein</fullName>
    </recommendedName>
</protein>
<dbReference type="EMBL" id="UOEI01000655">
    <property type="protein sequence ID" value="VAW08941.1"/>
    <property type="molecule type" value="Genomic_DNA"/>
</dbReference>
<dbReference type="InterPro" id="IPR040570">
    <property type="entry name" value="LAL_C2"/>
</dbReference>